<evidence type="ECO:0000256" key="4">
    <source>
        <dbReference type="ARBA" id="ARBA00022989"/>
    </source>
</evidence>
<evidence type="ECO:0000256" key="3">
    <source>
        <dbReference type="ARBA" id="ARBA00022692"/>
    </source>
</evidence>
<dbReference type="Pfam" id="PF06271">
    <property type="entry name" value="RDD"/>
    <property type="match status" value="1"/>
</dbReference>
<sequence length="360" mass="39251">MTNTQSPAVDDTQECITPHALNINPALIGLPLATPVKRLCALLLDGLALLLLSSLPGGFFLMVLAVAFLRYGKRSGARIAFLPPSSKKRVLAVLKPLFIVSLSLVLVLILAAVFLWVQYGEQIRRASNSVVFHGLDLSEEVPSGQVLGVNAFLLFAESSQGFSDCEDLACWQTELFYLSASLPDMGISKPSAEKVYEVFARGTKLSDEQREQLVAYLLEHYGASMADHPAGNTGAIKAGDMANSYSLVSWLMIFLKDLGLGFSWTAFYFTLFTCVALGQTPGKKIMGVRVIKLDGTALSFWDSFFRYGGYAAGITTGLLGFLQIYWDPNRQAIQDKISSTVVVDCKKHSLDTRTAERLGP</sequence>
<comment type="caution">
    <text evidence="8">The sequence shown here is derived from an EMBL/GenBank/DDBJ whole genome shotgun (WGS) entry which is preliminary data.</text>
</comment>
<name>A0ABT8TD26_9GAMM</name>
<dbReference type="PANTHER" id="PTHR36115:SF6">
    <property type="entry name" value="PROLINE-RICH ANTIGEN HOMOLOG"/>
    <property type="match status" value="1"/>
</dbReference>
<keyword evidence="4 6" id="KW-1133">Transmembrane helix</keyword>
<keyword evidence="5 6" id="KW-0472">Membrane</keyword>
<dbReference type="PANTHER" id="PTHR36115">
    <property type="entry name" value="PROLINE-RICH ANTIGEN HOMOLOG-RELATED"/>
    <property type="match status" value="1"/>
</dbReference>
<protein>
    <submittedName>
        <fullName evidence="8">RDD family protein</fullName>
    </submittedName>
</protein>
<feature type="transmembrane region" description="Helical" evidence="6">
    <location>
        <begin position="307"/>
        <end position="326"/>
    </location>
</feature>
<evidence type="ECO:0000256" key="6">
    <source>
        <dbReference type="SAM" id="Phobius"/>
    </source>
</evidence>
<dbReference type="Proteomes" id="UP001168380">
    <property type="component" value="Unassembled WGS sequence"/>
</dbReference>
<accession>A0ABT8TD26</accession>
<evidence type="ECO:0000256" key="1">
    <source>
        <dbReference type="ARBA" id="ARBA00004651"/>
    </source>
</evidence>
<keyword evidence="2" id="KW-1003">Cell membrane</keyword>
<evidence type="ECO:0000256" key="5">
    <source>
        <dbReference type="ARBA" id="ARBA00023136"/>
    </source>
</evidence>
<dbReference type="EMBL" id="JAULRT010000035">
    <property type="protein sequence ID" value="MDO3381474.1"/>
    <property type="molecule type" value="Genomic_DNA"/>
</dbReference>
<gene>
    <name evidence="8" type="ORF">QWI16_04765</name>
</gene>
<feature type="transmembrane region" description="Helical" evidence="6">
    <location>
        <begin position="258"/>
        <end position="278"/>
    </location>
</feature>
<dbReference type="RefSeq" id="WP_302711609.1">
    <property type="nucleotide sequence ID" value="NZ_JAULRT010000035.1"/>
</dbReference>
<organism evidence="8 9">
    <name type="scientific">Gilvimarinus algae</name>
    <dbReference type="NCBI Taxonomy" id="3058037"/>
    <lineage>
        <taxon>Bacteria</taxon>
        <taxon>Pseudomonadati</taxon>
        <taxon>Pseudomonadota</taxon>
        <taxon>Gammaproteobacteria</taxon>
        <taxon>Cellvibrionales</taxon>
        <taxon>Cellvibrionaceae</taxon>
        <taxon>Gilvimarinus</taxon>
    </lineage>
</organism>
<feature type="transmembrane region" description="Helical" evidence="6">
    <location>
        <begin position="47"/>
        <end position="71"/>
    </location>
</feature>
<evidence type="ECO:0000259" key="7">
    <source>
        <dbReference type="Pfam" id="PF06271"/>
    </source>
</evidence>
<proteinExistence type="predicted"/>
<feature type="transmembrane region" description="Helical" evidence="6">
    <location>
        <begin position="91"/>
        <end position="117"/>
    </location>
</feature>
<keyword evidence="9" id="KW-1185">Reference proteome</keyword>
<comment type="subcellular location">
    <subcellularLocation>
        <location evidence="1">Cell membrane</location>
        <topology evidence="1">Multi-pass membrane protein</topology>
    </subcellularLocation>
</comment>
<dbReference type="InterPro" id="IPR010432">
    <property type="entry name" value="RDD"/>
</dbReference>
<dbReference type="InterPro" id="IPR051791">
    <property type="entry name" value="Pra-immunoreactive"/>
</dbReference>
<keyword evidence="3 6" id="KW-0812">Transmembrane</keyword>
<evidence type="ECO:0000256" key="2">
    <source>
        <dbReference type="ARBA" id="ARBA00022475"/>
    </source>
</evidence>
<evidence type="ECO:0000313" key="9">
    <source>
        <dbReference type="Proteomes" id="UP001168380"/>
    </source>
</evidence>
<feature type="domain" description="RDD" evidence="7">
    <location>
        <begin position="245"/>
        <end position="338"/>
    </location>
</feature>
<reference evidence="8" key="1">
    <citation type="submission" date="2023-07" db="EMBL/GenBank/DDBJ databases">
        <title>Gilvimarinus algae sp. nov., isolated from the surface of Kelp.</title>
        <authorList>
            <person name="Sun Y.Y."/>
            <person name="Gong Y."/>
            <person name="Du Z.J."/>
        </authorList>
    </citation>
    <scope>NUCLEOTIDE SEQUENCE</scope>
    <source>
        <strain evidence="8">SDUM040014</strain>
    </source>
</reference>
<evidence type="ECO:0000313" key="8">
    <source>
        <dbReference type="EMBL" id="MDO3381474.1"/>
    </source>
</evidence>